<reference evidence="1" key="1">
    <citation type="journal article" date="2021" name="Environ. Microbiol.">
        <title>Gene family expansions and transcriptome signatures uncover fungal adaptations to wood decay.</title>
        <authorList>
            <person name="Hage H."/>
            <person name="Miyauchi S."/>
            <person name="Viragh M."/>
            <person name="Drula E."/>
            <person name="Min B."/>
            <person name="Chaduli D."/>
            <person name="Navarro D."/>
            <person name="Favel A."/>
            <person name="Norest M."/>
            <person name="Lesage-Meessen L."/>
            <person name="Balint B."/>
            <person name="Merenyi Z."/>
            <person name="de Eugenio L."/>
            <person name="Morin E."/>
            <person name="Martinez A.T."/>
            <person name="Baldrian P."/>
            <person name="Stursova M."/>
            <person name="Martinez M.J."/>
            <person name="Novotny C."/>
            <person name="Magnuson J.K."/>
            <person name="Spatafora J.W."/>
            <person name="Maurice S."/>
            <person name="Pangilinan J."/>
            <person name="Andreopoulos W."/>
            <person name="LaButti K."/>
            <person name="Hundley H."/>
            <person name="Na H."/>
            <person name="Kuo A."/>
            <person name="Barry K."/>
            <person name="Lipzen A."/>
            <person name="Henrissat B."/>
            <person name="Riley R."/>
            <person name="Ahrendt S."/>
            <person name="Nagy L.G."/>
            <person name="Grigoriev I.V."/>
            <person name="Martin F."/>
            <person name="Rosso M.N."/>
        </authorList>
    </citation>
    <scope>NUCLEOTIDE SEQUENCE</scope>
    <source>
        <strain evidence="1">CBS 384.51</strain>
    </source>
</reference>
<comment type="caution">
    <text evidence="1">The sequence shown here is derived from an EMBL/GenBank/DDBJ whole genome shotgun (WGS) entry which is preliminary data.</text>
</comment>
<dbReference type="Proteomes" id="UP001055072">
    <property type="component" value="Unassembled WGS sequence"/>
</dbReference>
<protein>
    <submittedName>
        <fullName evidence="1">Isoleucyl-tRNA synthetase</fullName>
    </submittedName>
</protein>
<proteinExistence type="predicted"/>
<dbReference type="EMBL" id="MU274914">
    <property type="protein sequence ID" value="KAI0088191.1"/>
    <property type="molecule type" value="Genomic_DNA"/>
</dbReference>
<gene>
    <name evidence="1" type="ORF">BDY19DRAFT_949475</name>
</gene>
<evidence type="ECO:0000313" key="1">
    <source>
        <dbReference type="EMBL" id="KAI0088191.1"/>
    </source>
</evidence>
<sequence>MLSLKPFWRCNDLARITRPHWTVFRSANTEAGGKNALSNTILLPKTRFALRNEPSKDEKIRERTCEGLYRWQWDNAKGPLFVFHDGPPYANGDLHMGHALNKILKDIINRYHVLNGRRVHYLPGWDCHGLPIENKVLKTLKKDVHEVSAATIRTEADKYAREQVQSQKEQFSQLGIMSAWSPDTTYRTLDHDYEMRQLRIFQKMVEKDLIFRHHRPVHYSPSSRSALAEAELEYKDDHVSHSVYVSFELDLGKHEGTSAVLQELVTKYPKIQLLVWTTTPWTLTANMGIAVGSEMMYTVMSKKDKSEDGVFVFATDRQPHIQGILEEIGLDTMHGQIRGSDLAGASYRPIFSSLQPESSSFPVITSLHVTSDSGTGLVHCAPAHGHEDYLVFRNLDLLRSPTSLLCHVDRLGKFTDGVKEIVGEKGEALVGQEVLGDGNRAMVMLLKELGVVKKIQRIKHRYPYDWKTDKPVLIMATSQWFANLDAIKDDAIHALEDVEFYPSQSRNRLQSFVKSRSEWCISRQRSWGVPIPALYHRPTSRSILNSESLTHILRVLQEKGTSYWWDGPVSDFVPPSLRIEGEDVNNTWEKGTDTMDVWFDSGTSWSMLEHLEGQSQRPHFADVVLEGSDQHRGWFQSQLLTAVGSAEAEKNDVSPYATVITHGMVLDEKGKKMSKSLGNIISPMTIINGGKNLKKEPAYGADVLRLWAASVEFGRDMSIGPTVLSQCAESYRKIRNAARFILGNSGDRRLPELERVPYEELPLVERYALHRLYHLDTVAREAYKTFNFPKVVIELSNFANITLSSLYHDITKDRLYCHPANSPERRAIVTTMQHILENLTTIMAPILPHTAEEIHQTWYGDSSVSSVFTQPWRAPPSEWCNEAVESEMNILLHIRGAVLKALEVARRKQAIRSSTEARIELVVPTDATYRGLLRREEDFLQQLFIVSGVTLTARDSTLGASEDVIGEASWSPSNTDSDEVIARVRPATDHKCPRCWSYTRPQDETLCKRCSDAIAVRL</sequence>
<accession>A0ACB8U1N6</accession>
<name>A0ACB8U1N6_9APHY</name>
<evidence type="ECO:0000313" key="2">
    <source>
        <dbReference type="Proteomes" id="UP001055072"/>
    </source>
</evidence>
<organism evidence="1 2">
    <name type="scientific">Irpex rosettiformis</name>
    <dbReference type="NCBI Taxonomy" id="378272"/>
    <lineage>
        <taxon>Eukaryota</taxon>
        <taxon>Fungi</taxon>
        <taxon>Dikarya</taxon>
        <taxon>Basidiomycota</taxon>
        <taxon>Agaricomycotina</taxon>
        <taxon>Agaricomycetes</taxon>
        <taxon>Polyporales</taxon>
        <taxon>Irpicaceae</taxon>
        <taxon>Irpex</taxon>
    </lineage>
</organism>
<keyword evidence="2" id="KW-1185">Reference proteome</keyword>